<evidence type="ECO:0000313" key="13">
    <source>
        <dbReference type="Proteomes" id="UP000265020"/>
    </source>
</evidence>
<feature type="compositionally biased region" description="Polar residues" evidence="10">
    <location>
        <begin position="60"/>
        <end position="71"/>
    </location>
</feature>
<evidence type="ECO:0000256" key="7">
    <source>
        <dbReference type="ARBA" id="ARBA00041190"/>
    </source>
</evidence>
<dbReference type="SMART" id="SM00343">
    <property type="entry name" value="ZnF_C2HC"/>
    <property type="match status" value="5"/>
</dbReference>
<reference evidence="12" key="1">
    <citation type="submission" date="2025-08" db="UniProtKB">
        <authorList>
            <consortium name="Ensembl"/>
        </authorList>
    </citation>
    <scope>IDENTIFICATION</scope>
</reference>
<keyword evidence="2" id="KW-0479">Metal-binding</keyword>
<protein>
    <recommendedName>
        <fullName evidence="7">Zinc finger CCHC domain-containing protein 7</fullName>
    </recommendedName>
    <alternativeName>
        <fullName evidence="8">TRAMP-like complex RNA-binding factor ZCCHC7</fullName>
    </alternativeName>
</protein>
<evidence type="ECO:0000256" key="2">
    <source>
        <dbReference type="ARBA" id="ARBA00022723"/>
    </source>
</evidence>
<dbReference type="SUPFAM" id="SSF57756">
    <property type="entry name" value="Retrovirus zinc finger-like domains"/>
    <property type="match status" value="1"/>
</dbReference>
<dbReference type="OMA" id="EWMILEG"/>
<dbReference type="GeneID" id="107085667"/>
<name>A0A3Q2DFD8_CYPVA</name>
<dbReference type="Proteomes" id="UP000265020">
    <property type="component" value="Unassembled WGS sequence"/>
</dbReference>
<feature type="compositionally biased region" description="Basic residues" evidence="10">
    <location>
        <begin position="435"/>
        <end position="446"/>
    </location>
</feature>
<feature type="compositionally biased region" description="Basic and acidic residues" evidence="10">
    <location>
        <begin position="329"/>
        <end position="338"/>
    </location>
</feature>
<dbReference type="GO" id="GO:0008270">
    <property type="term" value="F:zinc ion binding"/>
    <property type="evidence" value="ECO:0007669"/>
    <property type="project" value="UniProtKB-KW"/>
</dbReference>
<sequence length="471" mass="53916">MDSFKENIKDHRFFVEDSISSGSEEETCYRNYQKNTKKLSRESSPPIILAFSITSGQTLQEDTSSVSSAVSEEQLEEDSDHQPIEDWMMLEGEEQIEDTRIQLNLDCWDSSDEGDGEEDMADKTGKLERDPWAISEKDKFKTAQSRGSRYFLTGPTICNICNRTGHVSKNCYYQKQKIPTCVLCGVQGHVQRDCPNRPCSTCGLPSHGLSPCKVPPVWKQHCQRCGLIGHVSDACPDTWRQYHLTVSLGVPFRPRTICSGKPKSHFAHCYNCSKRGHYGHECVKRRMISGTFPSLPYVCHYDTLEEILQQELLKGGSLHSSQQGQLAKKTGDLCKDRTSVQGRSNTKQDPGSNPGRRRTWPERRRERREVKRLRREAQAKREGGLLARHCCTSDDRDCSADPSGYILQSQRQPKPPLRLEKVRKKSRKSREADRWRKRGGIKRGHLNPHCDLDIGSENFLSPKQRVRHRRR</sequence>
<dbReference type="GO" id="GO:0071037">
    <property type="term" value="P:nuclear polyadenylation-dependent snRNA catabolic process"/>
    <property type="evidence" value="ECO:0007669"/>
    <property type="project" value="TreeGrafter"/>
</dbReference>
<dbReference type="PANTHER" id="PTHR46543:SF1">
    <property type="entry name" value="ZINC FINGER CCHC DOMAIN-CONTAINING PROTEIN 7"/>
    <property type="match status" value="1"/>
</dbReference>
<keyword evidence="3" id="KW-0677">Repeat</keyword>
<feature type="domain" description="CCHC-type" evidence="11">
    <location>
        <begin position="181"/>
        <end position="196"/>
    </location>
</feature>
<dbReference type="GeneTree" id="ENSGT00950000183041"/>
<keyword evidence="6" id="KW-0539">Nucleus</keyword>
<dbReference type="GO" id="GO:0071038">
    <property type="term" value="P:TRAMP-dependent tRNA surveillance pathway"/>
    <property type="evidence" value="ECO:0007669"/>
    <property type="project" value="TreeGrafter"/>
</dbReference>
<dbReference type="RefSeq" id="XP_015231626.1">
    <property type="nucleotide sequence ID" value="XM_015376140.1"/>
</dbReference>
<dbReference type="OrthoDB" id="7608935at2759"/>
<evidence type="ECO:0000256" key="3">
    <source>
        <dbReference type="ARBA" id="ARBA00022737"/>
    </source>
</evidence>
<evidence type="ECO:0000256" key="6">
    <source>
        <dbReference type="ARBA" id="ARBA00023242"/>
    </source>
</evidence>
<keyword evidence="5" id="KW-0862">Zinc</keyword>
<dbReference type="KEGG" id="cvg:107085667"/>
<proteinExistence type="predicted"/>
<feature type="compositionally biased region" description="Basic and acidic residues" evidence="10">
    <location>
        <begin position="359"/>
        <end position="380"/>
    </location>
</feature>
<dbReference type="GO" id="GO:0031499">
    <property type="term" value="C:TRAMP complex"/>
    <property type="evidence" value="ECO:0007669"/>
    <property type="project" value="TreeGrafter"/>
</dbReference>
<keyword evidence="13" id="KW-1185">Reference proteome</keyword>
<evidence type="ECO:0000259" key="11">
    <source>
        <dbReference type="PROSITE" id="PS50158"/>
    </source>
</evidence>
<evidence type="ECO:0000256" key="1">
    <source>
        <dbReference type="ARBA" id="ARBA00004123"/>
    </source>
</evidence>
<dbReference type="GO" id="GO:0071036">
    <property type="term" value="P:nuclear polyadenylation-dependent snoRNA catabolic process"/>
    <property type="evidence" value="ECO:0007669"/>
    <property type="project" value="TreeGrafter"/>
</dbReference>
<dbReference type="InterPro" id="IPR036875">
    <property type="entry name" value="Znf_CCHC_sf"/>
</dbReference>
<accession>A0A3Q2DFD8</accession>
<organism evidence="12 13">
    <name type="scientific">Cyprinodon variegatus</name>
    <name type="common">Sheepshead minnow</name>
    <dbReference type="NCBI Taxonomy" id="28743"/>
    <lineage>
        <taxon>Eukaryota</taxon>
        <taxon>Metazoa</taxon>
        <taxon>Chordata</taxon>
        <taxon>Craniata</taxon>
        <taxon>Vertebrata</taxon>
        <taxon>Euteleostomi</taxon>
        <taxon>Actinopterygii</taxon>
        <taxon>Neopterygii</taxon>
        <taxon>Teleostei</taxon>
        <taxon>Neoteleostei</taxon>
        <taxon>Acanthomorphata</taxon>
        <taxon>Ovalentaria</taxon>
        <taxon>Atherinomorphae</taxon>
        <taxon>Cyprinodontiformes</taxon>
        <taxon>Cyprinodontidae</taxon>
        <taxon>Cyprinodon</taxon>
    </lineage>
</organism>
<dbReference type="STRING" id="28743.ENSCVAP00000017703"/>
<evidence type="ECO:0000313" key="12">
    <source>
        <dbReference type="Ensembl" id="ENSCVAP00000017703.1"/>
    </source>
</evidence>
<feature type="domain" description="CCHC-type" evidence="11">
    <location>
        <begin position="222"/>
        <end position="237"/>
    </location>
</feature>
<dbReference type="PROSITE" id="PS50158">
    <property type="entry name" value="ZF_CCHC"/>
    <property type="match status" value="3"/>
</dbReference>
<feature type="region of interest" description="Disordered" evidence="10">
    <location>
        <begin position="60"/>
        <end position="80"/>
    </location>
</feature>
<dbReference type="Gene3D" id="4.10.60.10">
    <property type="entry name" value="Zinc finger, CCHC-type"/>
    <property type="match status" value="2"/>
</dbReference>
<feature type="compositionally biased region" description="Polar residues" evidence="10">
    <location>
        <begin position="339"/>
        <end position="351"/>
    </location>
</feature>
<evidence type="ECO:0000256" key="10">
    <source>
        <dbReference type="SAM" id="MobiDB-lite"/>
    </source>
</evidence>
<evidence type="ECO:0000256" key="8">
    <source>
        <dbReference type="ARBA" id="ARBA00043023"/>
    </source>
</evidence>
<dbReference type="InterPro" id="IPR051644">
    <property type="entry name" value="TRAMP_AT-DNA-binding"/>
</dbReference>
<evidence type="ECO:0000256" key="4">
    <source>
        <dbReference type="ARBA" id="ARBA00022771"/>
    </source>
</evidence>
<dbReference type="GO" id="GO:0071035">
    <property type="term" value="P:nuclear polyadenylation-dependent rRNA catabolic process"/>
    <property type="evidence" value="ECO:0007669"/>
    <property type="project" value="TreeGrafter"/>
</dbReference>
<feature type="region of interest" description="Disordered" evidence="10">
    <location>
        <begin position="321"/>
        <end position="380"/>
    </location>
</feature>
<reference evidence="12" key="2">
    <citation type="submission" date="2025-09" db="UniProtKB">
        <authorList>
            <consortium name="Ensembl"/>
        </authorList>
    </citation>
    <scope>IDENTIFICATION</scope>
</reference>
<evidence type="ECO:0000256" key="9">
    <source>
        <dbReference type="PROSITE-ProRule" id="PRU00047"/>
    </source>
</evidence>
<dbReference type="PANTHER" id="PTHR46543">
    <property type="entry name" value="ZINC FINGER CCHC DOMAIN-CONTAINING PROTEIN 7"/>
    <property type="match status" value="1"/>
</dbReference>
<feature type="region of interest" description="Disordered" evidence="10">
    <location>
        <begin position="402"/>
        <end position="471"/>
    </location>
</feature>
<dbReference type="Ensembl" id="ENSCVAT00000026477.1">
    <property type="protein sequence ID" value="ENSCVAP00000017703.1"/>
    <property type="gene ID" value="ENSCVAG00000000537.1"/>
</dbReference>
<dbReference type="AlphaFoldDB" id="A0A3Q2DFD8"/>
<keyword evidence="4 9" id="KW-0863">Zinc-finger</keyword>
<evidence type="ECO:0000256" key="5">
    <source>
        <dbReference type="ARBA" id="ARBA00022833"/>
    </source>
</evidence>
<dbReference type="InterPro" id="IPR001878">
    <property type="entry name" value="Znf_CCHC"/>
</dbReference>
<dbReference type="GO" id="GO:0071039">
    <property type="term" value="P:nuclear polyadenylation-dependent CUT catabolic process"/>
    <property type="evidence" value="ECO:0007669"/>
    <property type="project" value="TreeGrafter"/>
</dbReference>
<dbReference type="GO" id="GO:0003723">
    <property type="term" value="F:RNA binding"/>
    <property type="evidence" value="ECO:0007669"/>
    <property type="project" value="TreeGrafter"/>
</dbReference>
<feature type="domain" description="CCHC-type" evidence="11">
    <location>
        <begin position="269"/>
        <end position="282"/>
    </location>
</feature>
<dbReference type="GO" id="GO:0071031">
    <property type="term" value="P:nuclear mRNA surveillance of mRNA 3'-end processing"/>
    <property type="evidence" value="ECO:0007669"/>
    <property type="project" value="TreeGrafter"/>
</dbReference>
<comment type="subcellular location">
    <subcellularLocation>
        <location evidence="1">Nucleus</location>
    </subcellularLocation>
</comment>